<evidence type="ECO:0000256" key="1">
    <source>
        <dbReference type="ARBA" id="ARBA00004141"/>
    </source>
</evidence>
<feature type="transmembrane region" description="Helical" evidence="6">
    <location>
        <begin position="104"/>
        <end position="124"/>
    </location>
</feature>
<dbReference type="EMBL" id="JANBTW010000006">
    <property type="protein sequence ID" value="KAJ2680189.1"/>
    <property type="molecule type" value="Genomic_DNA"/>
</dbReference>
<evidence type="ECO:0000256" key="3">
    <source>
        <dbReference type="ARBA" id="ARBA00022989"/>
    </source>
</evidence>
<gene>
    <name evidence="7" type="ORF">GGI25_000782</name>
</gene>
<comment type="subcellular location">
    <subcellularLocation>
        <location evidence="1">Membrane</location>
        <topology evidence="1">Multi-pass membrane protein</topology>
    </subcellularLocation>
</comment>
<evidence type="ECO:0000256" key="2">
    <source>
        <dbReference type="ARBA" id="ARBA00022692"/>
    </source>
</evidence>
<dbReference type="GO" id="GO:0005886">
    <property type="term" value="C:plasma membrane"/>
    <property type="evidence" value="ECO:0007669"/>
    <property type="project" value="TreeGrafter"/>
</dbReference>
<dbReference type="AlphaFoldDB" id="A0A9W8GBS2"/>
<feature type="transmembrane region" description="Helical" evidence="6">
    <location>
        <begin position="258"/>
        <end position="280"/>
    </location>
</feature>
<dbReference type="OrthoDB" id="5552049at2759"/>
<accession>A0A9W8GBS2</accession>
<dbReference type="PANTHER" id="PTHR23112">
    <property type="entry name" value="G PROTEIN-COUPLED RECEPTOR 157-RELATED"/>
    <property type="match status" value="1"/>
</dbReference>
<evidence type="ECO:0000313" key="7">
    <source>
        <dbReference type="EMBL" id="KAJ2680189.1"/>
    </source>
</evidence>
<keyword evidence="3 6" id="KW-1133">Transmembrane helix</keyword>
<feature type="compositionally biased region" description="Polar residues" evidence="5">
    <location>
        <begin position="642"/>
        <end position="667"/>
    </location>
</feature>
<dbReference type="PANTHER" id="PTHR23112:SF0">
    <property type="entry name" value="TRANSMEMBRANE PROTEIN 116"/>
    <property type="match status" value="1"/>
</dbReference>
<keyword evidence="4 6" id="KW-0472">Membrane</keyword>
<feature type="region of interest" description="Disordered" evidence="5">
    <location>
        <begin position="635"/>
        <end position="667"/>
    </location>
</feature>
<protein>
    <recommendedName>
        <fullName evidence="9">G protein-coupled receptor</fullName>
    </recommendedName>
</protein>
<feature type="transmembrane region" description="Helical" evidence="6">
    <location>
        <begin position="144"/>
        <end position="168"/>
    </location>
</feature>
<feature type="transmembrane region" description="Helical" evidence="6">
    <location>
        <begin position="180"/>
        <end position="205"/>
    </location>
</feature>
<evidence type="ECO:0008006" key="9">
    <source>
        <dbReference type="Google" id="ProtNLM"/>
    </source>
</evidence>
<evidence type="ECO:0000256" key="4">
    <source>
        <dbReference type="ARBA" id="ARBA00023136"/>
    </source>
</evidence>
<evidence type="ECO:0000256" key="6">
    <source>
        <dbReference type="SAM" id="Phobius"/>
    </source>
</evidence>
<dbReference type="Proteomes" id="UP001151518">
    <property type="component" value="Unassembled WGS sequence"/>
</dbReference>
<keyword evidence="2 6" id="KW-0812">Transmembrane</keyword>
<dbReference type="GO" id="GO:0004930">
    <property type="term" value="F:G protein-coupled receptor activity"/>
    <property type="evidence" value="ECO:0007669"/>
    <property type="project" value="TreeGrafter"/>
</dbReference>
<feature type="transmembrane region" description="Helical" evidence="6">
    <location>
        <begin position="317"/>
        <end position="337"/>
    </location>
</feature>
<sequence length="667" mass="74799">MEKLITRQDDETTNSLGQFYSGPINPVFSPSEFTGLFVLNGISTLCSLFVVGFIHMYRNKITKVAATRPKQQLHRRKPQRRRTILKPVGTQAAMYLSLPASLRLLFIASIIDVLYSGFRIYNLAVNMPEFQGAHQANCQASMAGITFFNLMSVFVRALLSVHLQLVILNNVNRALVYERHFLIAALVISLVLSILPLITGNYVWITFDPTLRSAHCGYFPLHKTTDDMTNVSLQFIWTEDMARKAMQRGLVIMWATNFAWLTLTVFYGVVVIVSVIIRLVHQRRAIQSIALQQDMLFEGAHRRREFIHMAAKVVRRILQFPLMVVVCHVLEVVYGMATLSNAIQLIRTRSISSVSSNSANDNIPGFSYGLTRLYLASNVMLGMEGIITLFFLPLEPPIRYMLHNVYIRKSSGLRRLGTLSRSTPRRKLTEYWPSARPALQQKPADLETISSILLIRSPSLPFNSPNSVTQGYKSGSRSAPQMLQQLALAGGSGLEAHRICSEQTEQMGSPLLVTFDHYEHCTYNSKRARINNDDTPGDSAQSLDFTTRNGSEFLRRTTNIWRHKTAGRAYLAKEGTDQVKQPVPVYRSRTLGNFPREGASPPQPHLQGMDIDVVARGVMELRNDGLPAHQWYVPEEHLAADQPSSTATGTLTPSPSSTDSNESTVDN</sequence>
<evidence type="ECO:0000256" key="5">
    <source>
        <dbReference type="SAM" id="MobiDB-lite"/>
    </source>
</evidence>
<evidence type="ECO:0000313" key="8">
    <source>
        <dbReference type="Proteomes" id="UP001151518"/>
    </source>
</evidence>
<proteinExistence type="predicted"/>
<reference evidence="7" key="1">
    <citation type="submission" date="2022-07" db="EMBL/GenBank/DDBJ databases">
        <title>Phylogenomic reconstructions and comparative analyses of Kickxellomycotina fungi.</title>
        <authorList>
            <person name="Reynolds N.K."/>
            <person name="Stajich J.E."/>
            <person name="Barry K."/>
            <person name="Grigoriev I.V."/>
            <person name="Crous P."/>
            <person name="Smith M.E."/>
        </authorList>
    </citation>
    <scope>NUCLEOTIDE SEQUENCE</scope>
    <source>
        <strain evidence="7">NRRL 3115</strain>
    </source>
</reference>
<dbReference type="GO" id="GO:0007189">
    <property type="term" value="P:adenylate cyclase-activating G protein-coupled receptor signaling pathway"/>
    <property type="evidence" value="ECO:0007669"/>
    <property type="project" value="TreeGrafter"/>
</dbReference>
<organism evidence="7 8">
    <name type="scientific">Coemansia spiralis</name>
    <dbReference type="NCBI Taxonomy" id="417178"/>
    <lineage>
        <taxon>Eukaryota</taxon>
        <taxon>Fungi</taxon>
        <taxon>Fungi incertae sedis</taxon>
        <taxon>Zoopagomycota</taxon>
        <taxon>Kickxellomycotina</taxon>
        <taxon>Kickxellomycetes</taxon>
        <taxon>Kickxellales</taxon>
        <taxon>Kickxellaceae</taxon>
        <taxon>Coemansia</taxon>
    </lineage>
</organism>
<feature type="transmembrane region" description="Helical" evidence="6">
    <location>
        <begin position="33"/>
        <end position="54"/>
    </location>
</feature>
<comment type="caution">
    <text evidence="7">The sequence shown here is derived from an EMBL/GenBank/DDBJ whole genome shotgun (WGS) entry which is preliminary data.</text>
</comment>
<name>A0A9W8GBS2_9FUNG</name>